<evidence type="ECO:0000313" key="3">
    <source>
        <dbReference type="Proteomes" id="UP000005755"/>
    </source>
</evidence>
<evidence type="ECO:0000313" key="1">
    <source>
        <dbReference type="EMBL" id="BAM33556.1"/>
    </source>
</evidence>
<dbReference type="EMBL" id="AP012492">
    <property type="protein sequence ID" value="BAM33556.1"/>
    <property type="molecule type" value="Genomic_DNA"/>
</dbReference>
<reference evidence="3" key="4">
    <citation type="journal article" date="2014" name="Genome Announc.">
        <title>Draft genome sequences of six enterohepatic helicobacter species isolated from humans and one from rhesus macaques.</title>
        <authorList>
            <person name="Shen Z."/>
            <person name="Sheh A."/>
            <person name="Young S.K."/>
            <person name="Abouelliel A."/>
            <person name="Ward D.V."/>
            <person name="Earl A.M."/>
            <person name="Fox J.G."/>
        </authorList>
    </citation>
    <scope>NUCLEOTIDE SEQUENCE [LARGE SCALE GENOMIC DNA]</scope>
    <source>
        <strain evidence="3">CCUG 18818</strain>
    </source>
</reference>
<dbReference type="Proteomes" id="UP000005755">
    <property type="component" value="Unassembled WGS sequence"/>
</dbReference>
<dbReference type="AlphaFoldDB" id="A0AAI8MQJ9"/>
<gene>
    <name evidence="1" type="ORF">HCBAA847_2341</name>
    <name evidence="2" type="ORF">HCCG_00742</name>
</gene>
<proteinExistence type="predicted"/>
<keyword evidence="3" id="KW-1185">Reference proteome</keyword>
<sequence length="78" mass="9004">MKTKDFIKLINELTATYTENMGAKAGEEACNIVAMKYVKKEYAYYFEQFDHEPDSWAYTICDGKDPIAKYITGEDVDE</sequence>
<dbReference type="KEGG" id="hcb:HCBAA847_2341"/>
<reference evidence="1" key="3">
    <citation type="submission" date="2012-07" db="EMBL/GenBank/DDBJ databases">
        <authorList>
            <person name="Akiyama T."/>
            <person name="Takeshita N."/>
            <person name="Ohmagari N."/>
            <person name="Kirikae T."/>
        </authorList>
    </citation>
    <scope>NUCLEOTIDE SEQUENCE</scope>
    <source>
        <strain evidence="1">ATCC BAA-847</strain>
    </source>
</reference>
<evidence type="ECO:0000313" key="4">
    <source>
        <dbReference type="Proteomes" id="UP000006036"/>
    </source>
</evidence>
<reference evidence="2" key="1">
    <citation type="submission" date="2008-08" db="EMBL/GenBank/DDBJ databases">
        <title>Annotation of Helicobacter cinaedi strain CCUG 18818.</title>
        <authorList>
            <consortium name="The Broad Institute Genome Sequencing Platform"/>
            <person name="Fox J.G."/>
            <person name="Shen Z."/>
            <person name="Charoenlap N."/>
            <person name="Schauer D.B."/>
            <person name="Ward D."/>
            <person name="Mehta T."/>
            <person name="Young S."/>
            <person name="Jaffe D."/>
            <person name="Gnerre S."/>
            <person name="Berlin A."/>
            <person name="Heiman D."/>
            <person name="Hepburn T."/>
            <person name="Shea T."/>
            <person name="Sykes S."/>
            <person name="Alvarado L."/>
            <person name="Kodira C."/>
            <person name="Borodovsky M."/>
            <person name="Lander E."/>
            <person name="Galagan J."/>
            <person name="Nusbaum C."/>
            <person name="Birren B."/>
        </authorList>
    </citation>
    <scope>NUCLEOTIDE SEQUENCE</scope>
    <source>
        <strain evidence="2">CCUG 18818</strain>
    </source>
</reference>
<dbReference type="RefSeq" id="WP_002956046.1">
    <property type="nucleotide sequence ID" value="NC_020555.1"/>
</dbReference>
<dbReference type="EMBL" id="DS990391">
    <property type="protein sequence ID" value="EFR46196.1"/>
    <property type="molecule type" value="Genomic_DNA"/>
</dbReference>
<reference evidence="1 4" key="2">
    <citation type="journal article" date="2012" name="J. Bacteriol.">
        <title>Complete Genome Sequence of Helicobacter cinaedi Type Strain ATCC BAA-847.</title>
        <authorList>
            <person name="Miyoshi-Akiyama T."/>
            <person name="Takeshita N."/>
            <person name="Ohmagari N."/>
            <person name="Kirikae T."/>
        </authorList>
    </citation>
    <scope>NUCLEOTIDE SEQUENCE [LARGE SCALE GENOMIC DNA]</scope>
    <source>
        <strain evidence="1 4">ATCC BAA-847</strain>
    </source>
</reference>
<name>A0AAI8MQJ9_9HELI</name>
<dbReference type="Proteomes" id="UP000006036">
    <property type="component" value="Chromosome 1"/>
</dbReference>
<accession>A0AAI8MQJ9</accession>
<organism evidence="1 4">
    <name type="scientific">Helicobacter cinaedi CCUG 18818 = ATCC BAA-847</name>
    <dbReference type="NCBI Taxonomy" id="537971"/>
    <lineage>
        <taxon>Bacteria</taxon>
        <taxon>Pseudomonadati</taxon>
        <taxon>Campylobacterota</taxon>
        <taxon>Epsilonproteobacteria</taxon>
        <taxon>Campylobacterales</taxon>
        <taxon>Helicobacteraceae</taxon>
        <taxon>Helicobacter</taxon>
    </lineage>
</organism>
<protein>
    <submittedName>
        <fullName evidence="1">Uncharacterized protein</fullName>
    </submittedName>
</protein>
<evidence type="ECO:0000313" key="2">
    <source>
        <dbReference type="EMBL" id="EFR46196.1"/>
    </source>
</evidence>
<dbReference type="GeneID" id="66540481"/>